<dbReference type="PROSITE" id="PS51372">
    <property type="entry name" value="PRD_2"/>
    <property type="match status" value="2"/>
</dbReference>
<keyword evidence="4" id="KW-1185">Reference proteome</keyword>
<dbReference type="AlphaFoldDB" id="A0A0J1ID34"/>
<dbReference type="GO" id="GO:0009401">
    <property type="term" value="P:phosphoenolpyruvate-dependent sugar phosphotransferase system"/>
    <property type="evidence" value="ECO:0007669"/>
    <property type="project" value="InterPro"/>
</dbReference>
<reference evidence="3 4" key="1">
    <citation type="submission" date="2015-05" db="EMBL/GenBank/DDBJ databases">
        <title>Whole genome sequence and identification of bacterial endophytes from Costus igneus.</title>
        <authorList>
            <person name="Lee Y.P."/>
            <person name="Gan H.M."/>
            <person name="Eng W."/>
            <person name="Wheatley M.S."/>
            <person name="Caraballo A."/>
            <person name="Polter S."/>
            <person name="Savka M.A."/>
            <person name="Hudson A.O."/>
        </authorList>
    </citation>
    <scope>NUCLEOTIDE SEQUENCE [LARGE SCALE GENOMIC DNA]</scope>
    <source>
        <strain evidence="3 4">RIT379</strain>
    </source>
</reference>
<dbReference type="SUPFAM" id="SSF52794">
    <property type="entry name" value="PTS system IIB component-like"/>
    <property type="match status" value="1"/>
</dbReference>
<dbReference type="GeneID" id="56351121"/>
<dbReference type="PROSITE" id="PS51094">
    <property type="entry name" value="PTS_EIIA_TYPE_2"/>
    <property type="match status" value="1"/>
</dbReference>
<keyword evidence="2" id="KW-0677">Repeat</keyword>
<proteinExistence type="predicted"/>
<dbReference type="InterPro" id="IPR016152">
    <property type="entry name" value="PTrfase/Anion_transptr"/>
</dbReference>
<name>A0A0J1ID34_NIACI</name>
<evidence type="ECO:0000313" key="4">
    <source>
        <dbReference type="Proteomes" id="UP000036045"/>
    </source>
</evidence>
<dbReference type="InterPro" id="IPR011608">
    <property type="entry name" value="PRD"/>
</dbReference>
<dbReference type="Gene3D" id="1.10.1790.10">
    <property type="entry name" value="PRD domain"/>
    <property type="match status" value="2"/>
</dbReference>
<dbReference type="InterPro" id="IPR036388">
    <property type="entry name" value="WH-like_DNA-bd_sf"/>
</dbReference>
<dbReference type="PANTHER" id="PTHR30185:SF13">
    <property type="entry name" value="LICABCH OPERON REGULATOR-RELATED"/>
    <property type="match status" value="1"/>
</dbReference>
<dbReference type="InterPro" id="IPR013011">
    <property type="entry name" value="PTS_EIIB_2"/>
</dbReference>
<dbReference type="PANTHER" id="PTHR30185">
    <property type="entry name" value="CRYPTIC BETA-GLUCOSIDE BGL OPERON ANTITERMINATOR"/>
    <property type="match status" value="1"/>
</dbReference>
<dbReference type="GO" id="GO:0008982">
    <property type="term" value="F:protein-N(PI)-phosphohistidine-sugar phosphotransferase activity"/>
    <property type="evidence" value="ECO:0007669"/>
    <property type="project" value="InterPro"/>
</dbReference>
<dbReference type="Gene3D" id="3.40.930.10">
    <property type="entry name" value="Mannitol-specific EII, Chain A"/>
    <property type="match status" value="1"/>
</dbReference>
<dbReference type="GO" id="GO:0006355">
    <property type="term" value="P:regulation of DNA-templated transcription"/>
    <property type="evidence" value="ECO:0007669"/>
    <property type="project" value="InterPro"/>
</dbReference>
<gene>
    <name evidence="3" type="ORF">ABW02_18830</name>
</gene>
<dbReference type="InterPro" id="IPR050661">
    <property type="entry name" value="BglG_antiterminators"/>
</dbReference>
<dbReference type="SUPFAM" id="SSF55804">
    <property type="entry name" value="Phoshotransferase/anion transport protein"/>
    <property type="match status" value="1"/>
</dbReference>
<dbReference type="PATRIC" id="fig|1397.4.peg.2483"/>
<accession>A0A0J1ID34</accession>
<dbReference type="EMBL" id="LDPH01000023">
    <property type="protein sequence ID" value="KLV23894.1"/>
    <property type="molecule type" value="Genomic_DNA"/>
</dbReference>
<evidence type="ECO:0000256" key="1">
    <source>
        <dbReference type="ARBA" id="ARBA00022679"/>
    </source>
</evidence>
<dbReference type="InterPro" id="IPR013196">
    <property type="entry name" value="HTH_11"/>
</dbReference>
<dbReference type="Gene3D" id="3.40.50.2300">
    <property type="match status" value="1"/>
</dbReference>
<dbReference type="InterPro" id="IPR003501">
    <property type="entry name" value="PTS_EIIB_2/3"/>
</dbReference>
<keyword evidence="1" id="KW-0808">Transferase</keyword>
<dbReference type="InterPro" id="IPR036634">
    <property type="entry name" value="PRD_sf"/>
</dbReference>
<dbReference type="Pfam" id="PF02302">
    <property type="entry name" value="PTS_IIB"/>
    <property type="match status" value="1"/>
</dbReference>
<dbReference type="Pfam" id="PF08279">
    <property type="entry name" value="HTH_11"/>
    <property type="match status" value="1"/>
</dbReference>
<dbReference type="SUPFAM" id="SSF63520">
    <property type="entry name" value="PTS-regulatory domain, PRD"/>
    <property type="match status" value="2"/>
</dbReference>
<organism evidence="3 4">
    <name type="scientific">Niallia circulans</name>
    <name type="common">Bacillus circulans</name>
    <dbReference type="NCBI Taxonomy" id="1397"/>
    <lineage>
        <taxon>Bacteria</taxon>
        <taxon>Bacillati</taxon>
        <taxon>Bacillota</taxon>
        <taxon>Bacilli</taxon>
        <taxon>Bacillales</taxon>
        <taxon>Bacillaceae</taxon>
        <taxon>Niallia</taxon>
    </lineage>
</organism>
<comment type="caution">
    <text evidence="3">The sequence shown here is derived from an EMBL/GenBank/DDBJ whole genome shotgun (WGS) entry which is preliminary data.</text>
</comment>
<dbReference type="RefSeq" id="WP_047943791.1">
    <property type="nucleotide sequence ID" value="NZ_CP053989.1"/>
</dbReference>
<evidence type="ECO:0000313" key="3">
    <source>
        <dbReference type="EMBL" id="KLV23894.1"/>
    </source>
</evidence>
<dbReference type="Pfam" id="PF00874">
    <property type="entry name" value="PRD"/>
    <property type="match status" value="2"/>
</dbReference>
<dbReference type="InterPro" id="IPR036095">
    <property type="entry name" value="PTS_EIIB-like_sf"/>
</dbReference>
<dbReference type="InterPro" id="IPR002178">
    <property type="entry name" value="PTS_EIIA_type-2_dom"/>
</dbReference>
<protein>
    <submittedName>
        <fullName evidence="3">Uncharacterized protein</fullName>
    </submittedName>
</protein>
<dbReference type="CDD" id="cd05568">
    <property type="entry name" value="PTS_IIB_bgl_like"/>
    <property type="match status" value="1"/>
</dbReference>
<dbReference type="Gene3D" id="1.10.10.10">
    <property type="entry name" value="Winged helix-like DNA-binding domain superfamily/Winged helix DNA-binding domain"/>
    <property type="match status" value="2"/>
</dbReference>
<dbReference type="InterPro" id="IPR036390">
    <property type="entry name" value="WH_DNA-bd_sf"/>
</dbReference>
<sequence>MRDRYTKLLHILQNSDGFVTGNDISEQLNISSRTVRNDIKDLNDNYLIGARIISNKRQGYQLEGELVGFKQRHHIEFEERAFYIVKALLDTKEWTTYEQLSQMIYFSPQTIRSDIQRISQMITSQKRNLSVEALVFQGIRLEGDEFDKRLLLESLVEKNFMTIKELYKELLVRFGGWVLEEELNLLSAVVIENLNKYIHDIPTGKLSSLLVHLIIAIYRIRHGYEIREGKEVEQSLDYEEFELASKILEDVQEIFQIDIGNQEKMYFSLHLISQRIIVSFYNNETNIPQELKRELEKSLHDLGKQYDFRFNEDRLLVSGLLFHLAKAQYPLQYQLYVENPYISHIKMEYLLAYHIAVLLAHRLEKHLTFVVPESEIGYIALHIAAHIERTKRKKVRVAIVSGSGIGASMILKQKIQRHFLDIEIAGEYSLQMLDQIEENISLIISTMDVKKNGIPIIHVNEFLDEQDLKKIAVAINQGFLDRTLSENRFILLDENNKHDFLLRLTEKVKMEYLLDGILTREEMSSTEVGNYVAMPHPIARTENEETMIYIAINHKPIPWGKTNVQLVFLILPSEVDRENHYKVFKQLYQLVKSKDKVQELIQTKDFHSFMEVLHTN</sequence>
<dbReference type="Pfam" id="PF00359">
    <property type="entry name" value="PTS_EIIA_2"/>
    <property type="match status" value="1"/>
</dbReference>
<evidence type="ECO:0000256" key="2">
    <source>
        <dbReference type="ARBA" id="ARBA00022737"/>
    </source>
</evidence>
<dbReference type="PROSITE" id="PS51099">
    <property type="entry name" value="PTS_EIIB_TYPE_2"/>
    <property type="match status" value="1"/>
</dbReference>
<dbReference type="Proteomes" id="UP000036045">
    <property type="component" value="Unassembled WGS sequence"/>
</dbReference>
<dbReference type="OrthoDB" id="3710983at2"/>
<dbReference type="SUPFAM" id="SSF46785">
    <property type="entry name" value="Winged helix' DNA-binding domain"/>
    <property type="match status" value="1"/>
</dbReference>